<dbReference type="AlphaFoldDB" id="A0A8J7JZN6"/>
<evidence type="ECO:0000313" key="2">
    <source>
        <dbReference type="Proteomes" id="UP000640333"/>
    </source>
</evidence>
<name>A0A8J7JZN6_9GAMM</name>
<protein>
    <submittedName>
        <fullName evidence="1">Uncharacterized protein</fullName>
    </submittedName>
</protein>
<reference evidence="1" key="1">
    <citation type="submission" date="2020-10" db="EMBL/GenBank/DDBJ databases">
        <title>Bacterium isolated from coastal waters sediment.</title>
        <authorList>
            <person name="Chen R.-J."/>
            <person name="Lu D.-C."/>
            <person name="Zhu K.-L."/>
            <person name="Du Z.-J."/>
        </authorList>
    </citation>
    <scope>NUCLEOTIDE SEQUENCE</scope>
    <source>
        <strain evidence="1">N1Y112</strain>
    </source>
</reference>
<dbReference type="EMBL" id="JADEYS010000021">
    <property type="protein sequence ID" value="MBE9399018.1"/>
    <property type="molecule type" value="Genomic_DNA"/>
</dbReference>
<organism evidence="1 2">
    <name type="scientific">Pontibacterium sinense</name>
    <dbReference type="NCBI Taxonomy" id="2781979"/>
    <lineage>
        <taxon>Bacteria</taxon>
        <taxon>Pseudomonadati</taxon>
        <taxon>Pseudomonadota</taxon>
        <taxon>Gammaproteobacteria</taxon>
        <taxon>Oceanospirillales</taxon>
        <taxon>Oceanospirillaceae</taxon>
        <taxon>Pontibacterium</taxon>
    </lineage>
</organism>
<keyword evidence="2" id="KW-1185">Reference proteome</keyword>
<accession>A0A8J7JZN6</accession>
<proteinExistence type="predicted"/>
<evidence type="ECO:0000313" key="1">
    <source>
        <dbReference type="EMBL" id="MBE9399018.1"/>
    </source>
</evidence>
<gene>
    <name evidence="1" type="ORF">IOQ59_17300</name>
</gene>
<sequence length="191" mass="22263">MNKKEQLSAAFSGFGDITLQQIAHCHNDILGMIGHFYHRETDELKRLELEQYEKWMLTSSFLQTYAYLEEQLIDLHRIIMKTPLPQGSGLKRYTGLLQTINLDTGRCGAWSKLHDASEVRHCLLHANGRVDLMNSPDKLNKIISRYKELELHNSRVNITAEYLKKFIGQIHAFRSQILEHYKRGDTLEIEH</sequence>
<dbReference type="Proteomes" id="UP000640333">
    <property type="component" value="Unassembled WGS sequence"/>
</dbReference>
<dbReference type="RefSeq" id="WP_193954713.1">
    <property type="nucleotide sequence ID" value="NZ_JADEYS010000021.1"/>
</dbReference>
<comment type="caution">
    <text evidence="1">The sequence shown here is derived from an EMBL/GenBank/DDBJ whole genome shotgun (WGS) entry which is preliminary data.</text>
</comment>